<dbReference type="EMBL" id="AP023355">
    <property type="protein sequence ID" value="BCJ36245.1"/>
    <property type="molecule type" value="Genomic_DNA"/>
</dbReference>
<accession>A0A7R7DRF8</accession>
<dbReference type="Gene3D" id="3.10.310.10">
    <property type="entry name" value="Diaminopimelate Epimerase, Chain A, domain 1"/>
    <property type="match status" value="2"/>
</dbReference>
<gene>
    <name evidence="3" type="ORF">Athai_37480</name>
</gene>
<sequence>MRERGSAPGRRERAEPGTGLAAAPPGRPGRPGEVDHGRMEFGYVDVFATAPFTGNPATVVLDADDADEPTMRAIAREFNQSETAFVLAAAGGGADWRLRAFTPTGAEVYGVGHFALGAAALLAERGRLPAGRTGFVQQIGTGRYPTEVAVSGTGPATVTIGQAPPEFGRAAADRTALAAALGLDPADLAPNGVAEVVSTGAGHLLVQARDRAAVDRIRPAPDLLLPVLDAVGGEGCAVFSLDPAEPGAHAHLRFVNPRMGIAEDPATGTAAGPLAVVLVRDGLVDGARPVVIVQGHAVGRPSRLAVRVDGDTVRLSGTGLVVATGSLRR</sequence>
<dbReference type="SUPFAM" id="SSF54506">
    <property type="entry name" value="Diaminopimelate epimerase-like"/>
    <property type="match status" value="1"/>
</dbReference>
<name>A0A7R7DRF8_9ACTN</name>
<feature type="compositionally biased region" description="Basic and acidic residues" evidence="2">
    <location>
        <begin position="1"/>
        <end position="15"/>
    </location>
</feature>
<dbReference type="Proteomes" id="UP000611640">
    <property type="component" value="Chromosome"/>
</dbReference>
<dbReference type="GO" id="GO:0016853">
    <property type="term" value="F:isomerase activity"/>
    <property type="evidence" value="ECO:0007669"/>
    <property type="project" value="TreeGrafter"/>
</dbReference>
<keyword evidence="4" id="KW-1185">Reference proteome</keyword>
<dbReference type="PANTHER" id="PTHR13774">
    <property type="entry name" value="PHENAZINE BIOSYNTHESIS PROTEIN"/>
    <property type="match status" value="1"/>
</dbReference>
<dbReference type="PIRSF" id="PIRSF016184">
    <property type="entry name" value="PhzC_PhzF"/>
    <property type="match status" value="1"/>
</dbReference>
<dbReference type="GO" id="GO:0005737">
    <property type="term" value="C:cytoplasm"/>
    <property type="evidence" value="ECO:0007669"/>
    <property type="project" value="TreeGrafter"/>
</dbReference>
<dbReference type="NCBIfam" id="TIGR00654">
    <property type="entry name" value="PhzF_family"/>
    <property type="match status" value="1"/>
</dbReference>
<dbReference type="AlphaFoldDB" id="A0A7R7DRF8"/>
<evidence type="ECO:0000313" key="4">
    <source>
        <dbReference type="Proteomes" id="UP000611640"/>
    </source>
</evidence>
<organism evidence="3 4">
    <name type="scientific">Actinocatenispora thailandica</name>
    <dbReference type="NCBI Taxonomy" id="227318"/>
    <lineage>
        <taxon>Bacteria</taxon>
        <taxon>Bacillati</taxon>
        <taxon>Actinomycetota</taxon>
        <taxon>Actinomycetes</taxon>
        <taxon>Micromonosporales</taxon>
        <taxon>Micromonosporaceae</taxon>
        <taxon>Actinocatenispora</taxon>
    </lineage>
</organism>
<feature type="region of interest" description="Disordered" evidence="2">
    <location>
        <begin position="1"/>
        <end position="35"/>
    </location>
</feature>
<feature type="active site" evidence="1">
    <location>
        <position position="82"/>
    </location>
</feature>
<dbReference type="KEGG" id="atl:Athai_37480"/>
<protein>
    <submittedName>
        <fullName evidence="3">Epimerase</fullName>
    </submittedName>
</protein>
<evidence type="ECO:0000256" key="2">
    <source>
        <dbReference type="SAM" id="MobiDB-lite"/>
    </source>
</evidence>
<evidence type="ECO:0000256" key="1">
    <source>
        <dbReference type="PIRSR" id="PIRSR016184-1"/>
    </source>
</evidence>
<dbReference type="Pfam" id="PF02567">
    <property type="entry name" value="PhzC-PhzF"/>
    <property type="match status" value="1"/>
</dbReference>
<dbReference type="InterPro" id="IPR003719">
    <property type="entry name" value="Phenazine_PhzF-like"/>
</dbReference>
<reference evidence="3 4" key="1">
    <citation type="submission" date="2020-08" db="EMBL/GenBank/DDBJ databases">
        <title>Whole genome shotgun sequence of Actinocatenispora thailandica NBRC 105041.</title>
        <authorList>
            <person name="Komaki H."/>
            <person name="Tamura T."/>
        </authorList>
    </citation>
    <scope>NUCLEOTIDE SEQUENCE [LARGE SCALE GENOMIC DNA]</scope>
    <source>
        <strain evidence="3 4">NBRC 105041</strain>
    </source>
</reference>
<proteinExistence type="predicted"/>
<evidence type="ECO:0000313" key="3">
    <source>
        <dbReference type="EMBL" id="BCJ36245.1"/>
    </source>
</evidence>